<dbReference type="GO" id="GO:0019288">
    <property type="term" value="P:isopentenyl diphosphate biosynthetic process, methylerythritol 4-phosphate pathway"/>
    <property type="evidence" value="ECO:0007669"/>
    <property type="project" value="UniProtKB-UniRule"/>
</dbReference>
<comment type="function">
    <text evidence="3">Catalyzes the formation of 4-diphosphocytidyl-2-C-methyl-D-erythritol from CTP and 2-C-methyl-D-erythritol 4-phosphate (MEP).</text>
</comment>
<dbReference type="RefSeq" id="WP_012683173.1">
    <property type="nucleotide sequence ID" value="NC_012489.1"/>
</dbReference>
<feature type="site" description="Positions MEP for the nucleophilic attack" evidence="3">
    <location>
        <position position="183"/>
    </location>
</feature>
<dbReference type="InterPro" id="IPR029044">
    <property type="entry name" value="Nucleotide-diphossugar_trans"/>
</dbReference>
<dbReference type="InterPro" id="IPR034683">
    <property type="entry name" value="IspD/TarI"/>
</dbReference>
<keyword evidence="1 3" id="KW-0808">Transferase</keyword>
<dbReference type="UniPathway" id="UPA00056">
    <property type="reaction ID" value="UER00093"/>
</dbReference>
<evidence type="ECO:0000256" key="1">
    <source>
        <dbReference type="ARBA" id="ARBA00022679"/>
    </source>
</evidence>
<feature type="site" description="Transition state stabilizer" evidence="3">
    <location>
        <position position="45"/>
    </location>
</feature>
<evidence type="ECO:0000256" key="3">
    <source>
        <dbReference type="HAMAP-Rule" id="MF_00108"/>
    </source>
</evidence>
<dbReference type="PANTHER" id="PTHR32125">
    <property type="entry name" value="2-C-METHYL-D-ERYTHRITOL 4-PHOSPHATE CYTIDYLYLTRANSFERASE, CHLOROPLASTIC"/>
    <property type="match status" value="1"/>
</dbReference>
<reference evidence="5" key="1">
    <citation type="submission" date="2006-03" db="EMBL/GenBank/DDBJ databases">
        <title>Complete genome sequence of Gemmatimonas aurantiaca T-27 that represents a novel phylum Gemmatimonadetes.</title>
        <authorList>
            <person name="Takasaki K."/>
            <person name="Ichikawa N."/>
            <person name="Miura H."/>
            <person name="Matsushita S."/>
            <person name="Watanabe Y."/>
            <person name="Oguchi A."/>
            <person name="Ankai A."/>
            <person name="Yashiro I."/>
            <person name="Takahashi M."/>
            <person name="Terui Y."/>
            <person name="Fukui S."/>
            <person name="Yokoyama H."/>
            <person name="Tanikawa S."/>
            <person name="Hanada S."/>
            <person name="Kamagata Y."/>
            <person name="Fujita N."/>
        </authorList>
    </citation>
    <scope>NUCLEOTIDE SEQUENCE [LARGE SCALE GENOMIC DNA]</scope>
    <source>
        <strain evidence="5">T-27 / DSM 14586 / JCM 11422 / NBRC 100505</strain>
    </source>
</reference>
<sequence>MSDALQLPRRIIPPPAIASRGEAAPASDIVRDVGVVIVAGGSGSRTGSAELKQFRWVSGKPALLHSVQAFMARPDVAVVVVVLPKSHAADPPPWLFQCDVDRLLVSVGGSERHESVVNGLEDLPEEVSVAVVHDAARPLVTDETIDRVIAEARKGHGAIAALPVVDTLKEVDEHGRIVRTVDRTNLWRAQTPQAFPRVLLEEAHVAARRDRVGATDDAALLERLGYPVVVVRGSERGMKITEESDFARAEALSILRE</sequence>
<keyword evidence="5" id="KW-1185">Reference proteome</keyword>
<dbReference type="CDD" id="cd02516">
    <property type="entry name" value="CDP-ME_synthetase"/>
    <property type="match status" value="1"/>
</dbReference>
<dbReference type="NCBIfam" id="TIGR00453">
    <property type="entry name" value="ispD"/>
    <property type="match status" value="1"/>
</dbReference>
<accession>C1A916</accession>
<feature type="site" description="Positions MEP for the nucleophilic attack" evidence="3">
    <location>
        <position position="239"/>
    </location>
</feature>
<dbReference type="InterPro" id="IPR001228">
    <property type="entry name" value="IspD"/>
</dbReference>
<dbReference type="KEGG" id="gau:GAU_1684"/>
<dbReference type="SUPFAM" id="SSF53448">
    <property type="entry name" value="Nucleotide-diphospho-sugar transferases"/>
    <property type="match status" value="1"/>
</dbReference>
<comment type="catalytic activity">
    <reaction evidence="3">
        <text>2-C-methyl-D-erythritol 4-phosphate + CTP + H(+) = 4-CDP-2-C-methyl-D-erythritol + diphosphate</text>
        <dbReference type="Rhea" id="RHEA:13429"/>
        <dbReference type="ChEBI" id="CHEBI:15378"/>
        <dbReference type="ChEBI" id="CHEBI:33019"/>
        <dbReference type="ChEBI" id="CHEBI:37563"/>
        <dbReference type="ChEBI" id="CHEBI:57823"/>
        <dbReference type="ChEBI" id="CHEBI:58262"/>
        <dbReference type="EC" id="2.7.7.60"/>
    </reaction>
</comment>
<dbReference type="AlphaFoldDB" id="C1A916"/>
<keyword evidence="2 3" id="KW-0548">Nucleotidyltransferase</keyword>
<evidence type="ECO:0000256" key="2">
    <source>
        <dbReference type="ARBA" id="ARBA00022695"/>
    </source>
</evidence>
<gene>
    <name evidence="3 4" type="primary">ispD</name>
    <name evidence="4" type="ordered locus">GAU_1684</name>
</gene>
<keyword evidence="3" id="KW-0414">Isoprene biosynthesis</keyword>
<comment type="similarity">
    <text evidence="3">Belongs to the IspD/TarI cytidylyltransferase family. IspD subfamily.</text>
</comment>
<dbReference type="EMBL" id="AP009153">
    <property type="protein sequence ID" value="BAH38726.1"/>
    <property type="molecule type" value="Genomic_DNA"/>
</dbReference>
<feature type="site" description="Transition state stabilizer" evidence="3">
    <location>
        <position position="52"/>
    </location>
</feature>
<proteinExistence type="inferred from homology"/>
<name>C1A916_GEMAT</name>
<dbReference type="eggNOG" id="COG1211">
    <property type="taxonomic scope" value="Bacteria"/>
</dbReference>
<dbReference type="HAMAP" id="MF_00108">
    <property type="entry name" value="IspD"/>
    <property type="match status" value="1"/>
</dbReference>
<dbReference type="Proteomes" id="UP000002209">
    <property type="component" value="Chromosome"/>
</dbReference>
<dbReference type="FunFam" id="3.90.550.10:FF:000003">
    <property type="entry name" value="2-C-methyl-D-erythritol 4-phosphate cytidylyltransferase"/>
    <property type="match status" value="1"/>
</dbReference>
<dbReference type="EC" id="2.7.7.60" evidence="3"/>
<protein>
    <recommendedName>
        <fullName evidence="3">2-C-methyl-D-erythritol 4-phosphate cytidylyltransferase</fullName>
        <ecNumber evidence="3">2.7.7.60</ecNumber>
    </recommendedName>
    <alternativeName>
        <fullName evidence="3">4-diphosphocytidyl-2C-methyl-D-erythritol synthase</fullName>
    </alternativeName>
    <alternativeName>
        <fullName evidence="3">MEP cytidylyltransferase</fullName>
        <shortName evidence="3">MCT</shortName>
    </alternativeName>
</protein>
<evidence type="ECO:0000313" key="5">
    <source>
        <dbReference type="Proteomes" id="UP000002209"/>
    </source>
</evidence>
<dbReference type="GO" id="GO:0050518">
    <property type="term" value="F:2-C-methyl-D-erythritol 4-phosphate cytidylyltransferase activity"/>
    <property type="evidence" value="ECO:0007669"/>
    <property type="project" value="UniProtKB-UniRule"/>
</dbReference>
<dbReference type="OrthoDB" id="9806837at2"/>
<dbReference type="InterPro" id="IPR050088">
    <property type="entry name" value="IspD/TarI_cytidylyltransf_bact"/>
</dbReference>
<dbReference type="PANTHER" id="PTHR32125:SF4">
    <property type="entry name" value="2-C-METHYL-D-ERYTHRITOL 4-PHOSPHATE CYTIDYLYLTRANSFERASE, CHLOROPLASTIC"/>
    <property type="match status" value="1"/>
</dbReference>
<dbReference type="HOGENOM" id="CLU_061281_2_2_0"/>
<dbReference type="Gene3D" id="3.90.550.10">
    <property type="entry name" value="Spore Coat Polysaccharide Biosynthesis Protein SpsA, Chain A"/>
    <property type="match status" value="1"/>
</dbReference>
<organism evidence="4 5">
    <name type="scientific">Gemmatimonas aurantiaca (strain DSM 14586 / JCM 11422 / NBRC 100505 / T-27)</name>
    <dbReference type="NCBI Taxonomy" id="379066"/>
    <lineage>
        <taxon>Bacteria</taxon>
        <taxon>Pseudomonadati</taxon>
        <taxon>Gemmatimonadota</taxon>
        <taxon>Gemmatimonadia</taxon>
        <taxon>Gemmatimonadales</taxon>
        <taxon>Gemmatimonadaceae</taxon>
        <taxon>Gemmatimonas</taxon>
    </lineage>
</organism>
<dbReference type="Pfam" id="PF01128">
    <property type="entry name" value="IspD"/>
    <property type="match status" value="1"/>
</dbReference>
<evidence type="ECO:0000313" key="4">
    <source>
        <dbReference type="EMBL" id="BAH38726.1"/>
    </source>
</evidence>
<dbReference type="STRING" id="379066.GAU_1684"/>
<comment type="pathway">
    <text evidence="3">Isoprenoid biosynthesis; isopentenyl diphosphate biosynthesis via DXP pathway; isopentenyl diphosphate from 1-deoxy-D-xylulose 5-phosphate: step 2/6.</text>
</comment>